<keyword evidence="6 13" id="KW-0808">Transferase</keyword>
<evidence type="ECO:0000256" key="14">
    <source>
        <dbReference type="SAM" id="MobiDB-lite"/>
    </source>
</evidence>
<comment type="caution">
    <text evidence="16">The sequence shown here is derived from an EMBL/GenBank/DDBJ whole genome shotgun (WGS) entry which is preliminary data.</text>
</comment>
<evidence type="ECO:0000256" key="10">
    <source>
        <dbReference type="ARBA" id="ARBA00022840"/>
    </source>
</evidence>
<dbReference type="EC" id="2.7.7.87" evidence="3 13"/>
<evidence type="ECO:0000256" key="2">
    <source>
        <dbReference type="ARBA" id="ARBA00007663"/>
    </source>
</evidence>
<dbReference type="EMBL" id="FXUG01000015">
    <property type="protein sequence ID" value="SMP72207.1"/>
    <property type="molecule type" value="Genomic_DNA"/>
</dbReference>
<dbReference type="Gene3D" id="3.90.870.10">
    <property type="entry name" value="DHBP synthase"/>
    <property type="match status" value="1"/>
</dbReference>
<dbReference type="Gene3D" id="3.40.50.11030">
    <property type="entry name" value="Threonylcarbamoyl-AMP synthase, C-terminal domain"/>
    <property type="match status" value="1"/>
</dbReference>
<dbReference type="Pfam" id="PF01300">
    <property type="entry name" value="Sua5_yciO_yrdC"/>
    <property type="match status" value="1"/>
</dbReference>
<evidence type="ECO:0000256" key="9">
    <source>
        <dbReference type="ARBA" id="ARBA00022741"/>
    </source>
</evidence>
<evidence type="ECO:0000256" key="12">
    <source>
        <dbReference type="ARBA" id="ARBA00048366"/>
    </source>
</evidence>
<dbReference type="SUPFAM" id="SSF55821">
    <property type="entry name" value="YrdC/RibB"/>
    <property type="match status" value="1"/>
</dbReference>
<evidence type="ECO:0000256" key="7">
    <source>
        <dbReference type="ARBA" id="ARBA00022694"/>
    </source>
</evidence>
<dbReference type="PANTHER" id="PTHR17490">
    <property type="entry name" value="SUA5"/>
    <property type="match status" value="1"/>
</dbReference>
<evidence type="ECO:0000256" key="5">
    <source>
        <dbReference type="ARBA" id="ARBA00022490"/>
    </source>
</evidence>
<dbReference type="InterPro" id="IPR017945">
    <property type="entry name" value="DHBP_synth_RibB-like_a/b_dom"/>
</dbReference>
<comment type="similarity">
    <text evidence="2 13">Belongs to the SUA5 family.</text>
</comment>
<dbReference type="InterPro" id="IPR010923">
    <property type="entry name" value="T(6)A37_SUA5"/>
</dbReference>
<sequence length="418" mass="44209">MREQEIELGANSGAEETDAAKLSAPGSEALACGSAMSTRSGPVKLEPMTLAQVERAAEFLLAGELVGLPTETVYGLAARGDDAGAIERIFLAKGRPRTNPLILHVADVNDVPQFFTKELDSVVQRRLDCLSTLWPGPMTLIGPKRETVLDAVTAGGATVAIRVPDHPLARAVLRRMKELAGEVIPVAAPSANVSNYVSPTTAEHVRQGLGDRIAMVLDGGACRVGVESTIVHLGSSEDPPSVLRSGFFGVETIVQRIDSAELAGQVVVQSATSAAQSEDQPAAAPGQFAKHYSPQTQLVLLPPGDRSPIPDDTLRIVFEPVEGSRSGSSNPRLLNRSLPNAGLADTRLSNADRVNTDLAGENLWTFAEDGTLETAASNLYAVLRKADATRFHRIEVVACEESGIGVAILDRLRRAAHA</sequence>
<proteinExistence type="inferred from homology"/>
<evidence type="ECO:0000256" key="11">
    <source>
        <dbReference type="ARBA" id="ARBA00029774"/>
    </source>
</evidence>
<evidence type="ECO:0000256" key="13">
    <source>
        <dbReference type="PIRNR" id="PIRNR004930"/>
    </source>
</evidence>
<reference evidence="16 17" key="1">
    <citation type="submission" date="2017-05" db="EMBL/GenBank/DDBJ databases">
        <authorList>
            <person name="Varghese N."/>
            <person name="Submissions S."/>
        </authorList>
    </citation>
    <scope>NUCLEOTIDE SEQUENCE [LARGE SCALE GENOMIC DNA]</scope>
    <source>
        <strain evidence="16 17">DSM 25457</strain>
    </source>
</reference>
<keyword evidence="17" id="KW-1185">Reference proteome</keyword>
<dbReference type="Proteomes" id="UP001158067">
    <property type="component" value="Unassembled WGS sequence"/>
</dbReference>
<evidence type="ECO:0000256" key="8">
    <source>
        <dbReference type="ARBA" id="ARBA00022695"/>
    </source>
</evidence>
<comment type="subcellular location">
    <subcellularLocation>
        <location evidence="1 13">Cytoplasm</location>
    </subcellularLocation>
</comment>
<dbReference type="InterPro" id="IPR005145">
    <property type="entry name" value="Sua5_C"/>
</dbReference>
<evidence type="ECO:0000313" key="16">
    <source>
        <dbReference type="EMBL" id="SMP72207.1"/>
    </source>
</evidence>
<keyword evidence="10 13" id="KW-0067">ATP-binding</keyword>
<feature type="region of interest" description="Disordered" evidence="14">
    <location>
        <begin position="1"/>
        <end position="22"/>
    </location>
</feature>
<protein>
    <recommendedName>
        <fullName evidence="4 13">Threonylcarbamoyl-AMP synthase</fullName>
        <shortName evidence="13">TC-AMP synthase</shortName>
        <ecNumber evidence="3 13">2.7.7.87</ecNumber>
    </recommendedName>
    <alternativeName>
        <fullName evidence="11 13">L-threonylcarbamoyladenylate synthase</fullName>
    </alternativeName>
</protein>
<keyword evidence="7 13" id="KW-0819">tRNA processing</keyword>
<gene>
    <name evidence="16" type="ORF">SAMN06265222_11511</name>
</gene>
<evidence type="ECO:0000313" key="17">
    <source>
        <dbReference type="Proteomes" id="UP001158067"/>
    </source>
</evidence>
<keyword evidence="5 13" id="KW-0963">Cytoplasm</keyword>
<organism evidence="16 17">
    <name type="scientific">Neorhodopirellula lusitana</name>
    <dbReference type="NCBI Taxonomy" id="445327"/>
    <lineage>
        <taxon>Bacteria</taxon>
        <taxon>Pseudomonadati</taxon>
        <taxon>Planctomycetota</taxon>
        <taxon>Planctomycetia</taxon>
        <taxon>Pirellulales</taxon>
        <taxon>Pirellulaceae</taxon>
        <taxon>Neorhodopirellula</taxon>
    </lineage>
</organism>
<comment type="catalytic activity">
    <reaction evidence="12 13">
        <text>L-threonine + hydrogencarbonate + ATP = L-threonylcarbamoyladenylate + diphosphate + H2O</text>
        <dbReference type="Rhea" id="RHEA:36407"/>
        <dbReference type="ChEBI" id="CHEBI:15377"/>
        <dbReference type="ChEBI" id="CHEBI:17544"/>
        <dbReference type="ChEBI" id="CHEBI:30616"/>
        <dbReference type="ChEBI" id="CHEBI:33019"/>
        <dbReference type="ChEBI" id="CHEBI:57926"/>
        <dbReference type="ChEBI" id="CHEBI:73682"/>
        <dbReference type="EC" id="2.7.7.87"/>
    </reaction>
</comment>
<evidence type="ECO:0000256" key="3">
    <source>
        <dbReference type="ARBA" id="ARBA00012584"/>
    </source>
</evidence>
<dbReference type="InterPro" id="IPR006070">
    <property type="entry name" value="Sua5-like_dom"/>
</dbReference>
<feature type="domain" description="YrdC-like" evidence="15">
    <location>
        <begin position="50"/>
        <end position="248"/>
    </location>
</feature>
<evidence type="ECO:0000259" key="15">
    <source>
        <dbReference type="PROSITE" id="PS51163"/>
    </source>
</evidence>
<dbReference type="NCBIfam" id="TIGR00057">
    <property type="entry name" value="L-threonylcarbamoyladenylate synthase"/>
    <property type="match status" value="1"/>
</dbReference>
<dbReference type="RefSeq" id="WP_283434549.1">
    <property type="nucleotide sequence ID" value="NZ_FXUG01000015.1"/>
</dbReference>
<evidence type="ECO:0000256" key="6">
    <source>
        <dbReference type="ARBA" id="ARBA00022679"/>
    </source>
</evidence>
<dbReference type="PIRSF" id="PIRSF004930">
    <property type="entry name" value="Tln_factor_SUA5"/>
    <property type="match status" value="1"/>
</dbReference>
<comment type="function">
    <text evidence="13">Required for the formation of a threonylcarbamoyl group on adenosine at position 37 (t(6)A37) in tRNAs that read codons beginning with adenine.</text>
</comment>
<name>A0ABY1QKL1_9BACT</name>
<keyword evidence="8 13" id="KW-0548">Nucleotidyltransferase</keyword>
<evidence type="ECO:0000256" key="4">
    <source>
        <dbReference type="ARBA" id="ARBA00015492"/>
    </source>
</evidence>
<dbReference type="InterPro" id="IPR050156">
    <property type="entry name" value="TC-AMP_synthase_SUA5"/>
</dbReference>
<keyword evidence="9 13" id="KW-0547">Nucleotide-binding</keyword>
<dbReference type="PANTHER" id="PTHR17490:SF16">
    <property type="entry name" value="THREONYLCARBAMOYL-AMP SYNTHASE"/>
    <property type="match status" value="1"/>
</dbReference>
<accession>A0ABY1QKL1</accession>
<evidence type="ECO:0000256" key="1">
    <source>
        <dbReference type="ARBA" id="ARBA00004496"/>
    </source>
</evidence>
<dbReference type="PROSITE" id="PS51163">
    <property type="entry name" value="YRDC"/>
    <property type="match status" value="1"/>
</dbReference>
<dbReference type="InterPro" id="IPR038385">
    <property type="entry name" value="Sua5/YwlC_C"/>
</dbReference>
<dbReference type="Pfam" id="PF03481">
    <property type="entry name" value="Sua5_C"/>
    <property type="match status" value="1"/>
</dbReference>